<keyword evidence="2" id="KW-0521">NADP</keyword>
<dbReference type="PIRSF" id="PIRSF000097">
    <property type="entry name" value="AKR"/>
    <property type="match status" value="1"/>
</dbReference>
<name>A0A0F5MX30_9MYCO</name>
<dbReference type="InterPro" id="IPR023210">
    <property type="entry name" value="NADP_OxRdtase_dom"/>
</dbReference>
<evidence type="ECO:0000256" key="6">
    <source>
        <dbReference type="PIRSR" id="PIRSR000097-3"/>
    </source>
</evidence>
<proteinExistence type="inferred from homology"/>
<dbReference type="Pfam" id="PF00248">
    <property type="entry name" value="Aldo_ket_red"/>
    <property type="match status" value="1"/>
</dbReference>
<feature type="binding site" evidence="5">
    <location>
        <position position="112"/>
    </location>
    <ligand>
        <name>substrate</name>
    </ligand>
</feature>
<dbReference type="FunFam" id="3.20.20.100:FF:000015">
    <property type="entry name" value="Oxidoreductase, aldo/keto reductase family"/>
    <property type="match status" value="1"/>
</dbReference>
<dbReference type="EMBL" id="LASW01000036">
    <property type="protein sequence ID" value="KKB99363.1"/>
    <property type="molecule type" value="Genomic_DNA"/>
</dbReference>
<dbReference type="Gene3D" id="3.20.20.100">
    <property type="entry name" value="NADP-dependent oxidoreductase domain"/>
    <property type="match status" value="1"/>
</dbReference>
<evidence type="ECO:0000256" key="4">
    <source>
        <dbReference type="PIRSR" id="PIRSR000097-1"/>
    </source>
</evidence>
<dbReference type="PROSITE" id="PS00062">
    <property type="entry name" value="ALDOKETO_REDUCTASE_2"/>
    <property type="match status" value="1"/>
</dbReference>
<dbReference type="SUPFAM" id="SSF51430">
    <property type="entry name" value="NAD(P)-linked oxidoreductase"/>
    <property type="match status" value="1"/>
</dbReference>
<evidence type="ECO:0000313" key="9">
    <source>
        <dbReference type="EMBL" id="OQZ98565.1"/>
    </source>
</evidence>
<protein>
    <submittedName>
        <fullName evidence="8">Oxidoreductase</fullName>
    </submittedName>
</protein>
<dbReference type="PRINTS" id="PR00069">
    <property type="entry name" value="ALDKETRDTASE"/>
</dbReference>
<evidence type="ECO:0000256" key="5">
    <source>
        <dbReference type="PIRSR" id="PIRSR000097-2"/>
    </source>
</evidence>
<dbReference type="PATRIC" id="fig|342002.3.peg.2415"/>
<comment type="caution">
    <text evidence="8">The sequence shown here is derived from an EMBL/GenBank/DDBJ whole genome shotgun (WGS) entry which is preliminary data.</text>
</comment>
<dbReference type="PANTHER" id="PTHR43827">
    <property type="entry name" value="2,5-DIKETO-D-GLUCONIC ACID REDUCTASE"/>
    <property type="match status" value="1"/>
</dbReference>
<gene>
    <name evidence="9" type="ORF">BST15_09000</name>
    <name evidence="8" type="ORF">WR43_10100</name>
</gene>
<keyword evidence="11" id="KW-1185">Reference proteome</keyword>
<evidence type="ECO:0000256" key="3">
    <source>
        <dbReference type="ARBA" id="ARBA00023002"/>
    </source>
</evidence>
<dbReference type="STRING" id="342002.BST15_09000"/>
<dbReference type="GO" id="GO:0016616">
    <property type="term" value="F:oxidoreductase activity, acting on the CH-OH group of donors, NAD or NADP as acceptor"/>
    <property type="evidence" value="ECO:0007669"/>
    <property type="project" value="UniProtKB-ARBA"/>
</dbReference>
<reference evidence="9 11" key="3">
    <citation type="submission" date="2016-12" db="EMBL/GenBank/DDBJ databases">
        <title>The new phylogeny of genus Mycobacterium.</title>
        <authorList>
            <person name="Tortoli E."/>
            <person name="Trovato A."/>
            <person name="Cirillo D.M."/>
        </authorList>
    </citation>
    <scope>NUCLEOTIDE SEQUENCE [LARGE SCALE GENOMIC DNA]</scope>
    <source>
        <strain evidence="9 11">DSM 44942</strain>
    </source>
</reference>
<feature type="site" description="Lowers pKa of active site Tyr" evidence="6">
    <location>
        <position position="79"/>
    </location>
</feature>
<evidence type="ECO:0000256" key="2">
    <source>
        <dbReference type="ARBA" id="ARBA00022857"/>
    </source>
</evidence>
<reference evidence="10" key="1">
    <citation type="submission" date="2015-04" db="EMBL/GenBank/DDBJ databases">
        <title>Genome sequence of Mycobacterium arupense GUC1.</title>
        <authorList>
            <person name="Greninger A.L."/>
            <person name="Cunningham G."/>
            <person name="Chiu C.Y."/>
            <person name="Miller S."/>
        </authorList>
    </citation>
    <scope>NUCLEOTIDE SEQUENCE [LARGE SCALE GENOMIC DNA]</scope>
    <source>
        <strain evidence="10">GUC1</strain>
    </source>
</reference>
<accession>A0A0F5MX30</accession>
<evidence type="ECO:0000313" key="10">
    <source>
        <dbReference type="Proteomes" id="UP000034416"/>
    </source>
</evidence>
<dbReference type="PANTHER" id="PTHR43827:SF3">
    <property type="entry name" value="NADP-DEPENDENT OXIDOREDUCTASE DOMAIN-CONTAINING PROTEIN"/>
    <property type="match status" value="1"/>
</dbReference>
<dbReference type="OrthoDB" id="9804790at2"/>
<dbReference type="InterPro" id="IPR036812">
    <property type="entry name" value="NAD(P)_OxRdtase_dom_sf"/>
</dbReference>
<comment type="similarity">
    <text evidence="1">Belongs to the aldo/keto reductase family.</text>
</comment>
<dbReference type="Proteomes" id="UP000034416">
    <property type="component" value="Unassembled WGS sequence"/>
</dbReference>
<dbReference type="EMBL" id="MVHH01000013">
    <property type="protein sequence ID" value="OQZ98565.1"/>
    <property type="molecule type" value="Genomic_DNA"/>
</dbReference>
<sequence>MAAGTDLRSVTLNDGNSLPSVGFGVYKISPDETERAVSTALEAGYRHIDTAALYGNEREVGRAVAASGLPREDISVVTKLWNADQGYDSTLAAFDTSMNLLGLEFLDLYLIHWPLPAHGKFVETFRALAHLRDQGRIRSIGVSNFEPEHLETLIDGTGIVPVVNQVELHPRFNQAELRQVHARLGIATEAWAPLGRGSLLTHPTITKVARRCGKTPAQVLLRWHLQLGNIVIPKSVNPERIVSNFDVFDFELGTAQMAEISSLDDGARLGPDPRTFDDTGR</sequence>
<dbReference type="Proteomes" id="UP000192327">
    <property type="component" value="Unassembled WGS sequence"/>
</dbReference>
<evidence type="ECO:0000313" key="8">
    <source>
        <dbReference type="EMBL" id="KKB99363.1"/>
    </source>
</evidence>
<feature type="domain" description="NADP-dependent oxidoreductase" evidence="7">
    <location>
        <begin position="27"/>
        <end position="264"/>
    </location>
</feature>
<evidence type="ECO:0000256" key="1">
    <source>
        <dbReference type="ARBA" id="ARBA00007905"/>
    </source>
</evidence>
<reference evidence="8" key="2">
    <citation type="submission" date="2015-04" db="EMBL/GenBank/DDBJ databases">
        <title>Genome sequence of Mycobacterium arupense strain GUC1.</title>
        <authorList>
            <person name="Greninger A.L."/>
            <person name="Cunningham G."/>
            <person name="Chiu C.Y."/>
            <person name="Miller S."/>
        </authorList>
    </citation>
    <scope>NUCLEOTIDE SEQUENCE</scope>
    <source>
        <strain evidence="8">GUC1</strain>
    </source>
</reference>
<dbReference type="InterPro" id="IPR020471">
    <property type="entry name" value="AKR"/>
</dbReference>
<dbReference type="RefSeq" id="WP_046189459.1">
    <property type="nucleotide sequence ID" value="NZ_JACKUJ010000047.1"/>
</dbReference>
<dbReference type="AlphaFoldDB" id="A0A0F5MX30"/>
<evidence type="ECO:0000313" key="11">
    <source>
        <dbReference type="Proteomes" id="UP000192327"/>
    </source>
</evidence>
<dbReference type="PROSITE" id="PS00798">
    <property type="entry name" value="ALDOKETO_REDUCTASE_1"/>
    <property type="match status" value="1"/>
</dbReference>
<organism evidence="8 10">
    <name type="scientific">Mycolicibacter arupensis</name>
    <dbReference type="NCBI Taxonomy" id="342002"/>
    <lineage>
        <taxon>Bacteria</taxon>
        <taxon>Bacillati</taxon>
        <taxon>Actinomycetota</taxon>
        <taxon>Actinomycetes</taxon>
        <taxon>Mycobacteriales</taxon>
        <taxon>Mycobacteriaceae</taxon>
        <taxon>Mycolicibacter</taxon>
    </lineage>
</organism>
<evidence type="ECO:0000259" key="7">
    <source>
        <dbReference type="Pfam" id="PF00248"/>
    </source>
</evidence>
<feature type="active site" description="Proton donor" evidence="4">
    <location>
        <position position="54"/>
    </location>
</feature>
<keyword evidence="3" id="KW-0560">Oxidoreductase</keyword>
<dbReference type="InterPro" id="IPR018170">
    <property type="entry name" value="Aldo/ket_reductase_CS"/>
</dbReference>
<dbReference type="PROSITE" id="PS00063">
    <property type="entry name" value="ALDOKETO_REDUCTASE_3"/>
    <property type="match status" value="1"/>
</dbReference>